<comment type="caution">
    <text evidence="7">The sequence shown here is derived from an EMBL/GenBank/DDBJ whole genome shotgun (WGS) entry which is preliminary data.</text>
</comment>
<dbReference type="InterPro" id="IPR001173">
    <property type="entry name" value="Glyco_trans_2-like"/>
</dbReference>
<dbReference type="RefSeq" id="WP_367956796.1">
    <property type="nucleotide sequence ID" value="NZ_JBDPGJ010000007.1"/>
</dbReference>
<protein>
    <submittedName>
        <fullName evidence="7">Glycosyltransferase</fullName>
        <ecNumber evidence="7">2.4.-.-</ecNumber>
    </submittedName>
</protein>
<dbReference type="InterPro" id="IPR029044">
    <property type="entry name" value="Nucleotide-diphossugar_trans"/>
</dbReference>
<gene>
    <name evidence="7" type="ORF">ABGN05_25185</name>
</gene>
<dbReference type="Gene3D" id="3.90.550.10">
    <property type="entry name" value="Spore Coat Polysaccharide Biosynthesis Protein SpsA, Chain A"/>
    <property type="match status" value="1"/>
</dbReference>
<keyword evidence="8" id="KW-1185">Reference proteome</keyword>
<evidence type="ECO:0000256" key="4">
    <source>
        <dbReference type="ARBA" id="ARBA00022679"/>
    </source>
</evidence>
<keyword evidence="5" id="KW-0472">Membrane</keyword>
<keyword evidence="4 7" id="KW-0808">Transferase</keyword>
<keyword evidence="2" id="KW-1003">Cell membrane</keyword>
<dbReference type="Pfam" id="PF00535">
    <property type="entry name" value="Glycos_transf_2"/>
    <property type="match status" value="1"/>
</dbReference>
<evidence type="ECO:0000256" key="1">
    <source>
        <dbReference type="ARBA" id="ARBA00004236"/>
    </source>
</evidence>
<name>A0ABV3SRV5_9HYPH</name>
<dbReference type="PANTHER" id="PTHR43646:SF2">
    <property type="entry name" value="GLYCOSYLTRANSFERASE 2-LIKE DOMAIN-CONTAINING PROTEIN"/>
    <property type="match status" value="1"/>
</dbReference>
<evidence type="ECO:0000259" key="6">
    <source>
        <dbReference type="Pfam" id="PF00535"/>
    </source>
</evidence>
<evidence type="ECO:0000256" key="2">
    <source>
        <dbReference type="ARBA" id="ARBA00022475"/>
    </source>
</evidence>
<organism evidence="7 8">
    <name type="scientific">Aquibium pacificus</name>
    <dbReference type="NCBI Taxonomy" id="3153579"/>
    <lineage>
        <taxon>Bacteria</taxon>
        <taxon>Pseudomonadati</taxon>
        <taxon>Pseudomonadota</taxon>
        <taxon>Alphaproteobacteria</taxon>
        <taxon>Hyphomicrobiales</taxon>
        <taxon>Phyllobacteriaceae</taxon>
        <taxon>Aquibium</taxon>
    </lineage>
</organism>
<dbReference type="Proteomes" id="UP001556692">
    <property type="component" value="Unassembled WGS sequence"/>
</dbReference>
<evidence type="ECO:0000313" key="7">
    <source>
        <dbReference type="EMBL" id="MEX0408938.1"/>
    </source>
</evidence>
<dbReference type="PANTHER" id="PTHR43646">
    <property type="entry name" value="GLYCOSYLTRANSFERASE"/>
    <property type="match status" value="1"/>
</dbReference>
<accession>A0ABV3SRV5</accession>
<proteinExistence type="predicted"/>
<comment type="subcellular location">
    <subcellularLocation>
        <location evidence="1">Cell membrane</location>
    </subcellularLocation>
</comment>
<evidence type="ECO:0000313" key="8">
    <source>
        <dbReference type="Proteomes" id="UP001556692"/>
    </source>
</evidence>
<feature type="domain" description="Glycosyltransferase 2-like" evidence="6">
    <location>
        <begin position="3"/>
        <end position="97"/>
    </location>
</feature>
<dbReference type="EC" id="2.4.-.-" evidence="7"/>
<keyword evidence="3 7" id="KW-0328">Glycosyltransferase</keyword>
<evidence type="ECO:0000256" key="5">
    <source>
        <dbReference type="ARBA" id="ARBA00023136"/>
    </source>
</evidence>
<sequence>MLTVLIETRNDEDALARTLMSLVSGAVEGIVREVMVHDRGSTDHTAAVADHAGCALIPNGELASGMRRAKGDWLLFIEPGAKLSDGWIDAVVAHVARRTTPGRFLRSRSAEPRFLSRWFTRKRPLAEGLLVSKPQALAKLRPGEEVEAFARRISGQRIPAEIIPAEARQNRRRIADTR</sequence>
<dbReference type="SUPFAM" id="SSF53448">
    <property type="entry name" value="Nucleotide-diphospho-sugar transferases"/>
    <property type="match status" value="1"/>
</dbReference>
<evidence type="ECO:0000256" key="3">
    <source>
        <dbReference type="ARBA" id="ARBA00022676"/>
    </source>
</evidence>
<dbReference type="EMBL" id="JBDPGJ010000007">
    <property type="protein sequence ID" value="MEX0408938.1"/>
    <property type="molecule type" value="Genomic_DNA"/>
</dbReference>
<reference evidence="7 8" key="1">
    <citation type="submission" date="2024-05" db="EMBL/GenBank/DDBJ databases">
        <authorList>
            <person name="Jiang F."/>
        </authorList>
    </citation>
    <scope>NUCLEOTIDE SEQUENCE [LARGE SCALE GENOMIC DNA]</scope>
    <source>
        <strain evidence="7 8">LZ166</strain>
    </source>
</reference>
<dbReference type="GO" id="GO:0016757">
    <property type="term" value="F:glycosyltransferase activity"/>
    <property type="evidence" value="ECO:0007669"/>
    <property type="project" value="UniProtKB-KW"/>
</dbReference>